<dbReference type="InterPro" id="IPR046142">
    <property type="entry name" value="DUF6144"/>
</dbReference>
<gene>
    <name evidence="1" type="ORF">KJ970_19160</name>
</gene>
<sequence length="215" mass="24364">MGWIGDKLALFSKNLEQYAGGYVRDLVMKGSEDLEGRADIDDLAVWMKDAMDRLTSLVDEETAKKIMTQNACRFIEETFLGDTAGALAKLRAVYRENRDIDEIIDLMNKDTSFNSGSMFPRYERIGSTLFNTKRPCRAKEYEAAASRYERQLNYCYCPFVRATKEKIAPVYCSCGAAFNKFIWEEIVEGEVKTEVVESVMAGGETCRFAIILPEA</sequence>
<evidence type="ECO:0000313" key="1">
    <source>
        <dbReference type="EMBL" id="MBU2693040.1"/>
    </source>
</evidence>
<name>A0A948W884_UNCEI</name>
<comment type="caution">
    <text evidence="1">The sequence shown here is derived from an EMBL/GenBank/DDBJ whole genome shotgun (WGS) entry which is preliminary data.</text>
</comment>
<accession>A0A948W884</accession>
<organism evidence="1 2">
    <name type="scientific">Eiseniibacteriota bacterium</name>
    <dbReference type="NCBI Taxonomy" id="2212470"/>
    <lineage>
        <taxon>Bacteria</taxon>
        <taxon>Candidatus Eiseniibacteriota</taxon>
    </lineage>
</organism>
<protein>
    <submittedName>
        <fullName evidence="1">Uncharacterized protein</fullName>
    </submittedName>
</protein>
<reference evidence="1" key="1">
    <citation type="submission" date="2021-05" db="EMBL/GenBank/DDBJ databases">
        <title>Energy efficiency and biological interactions define the core microbiome of deep oligotrophic groundwater.</title>
        <authorList>
            <person name="Mehrshad M."/>
            <person name="Lopez-Fernandez M."/>
            <person name="Bell E."/>
            <person name="Bernier-Latmani R."/>
            <person name="Bertilsson S."/>
            <person name="Dopson M."/>
        </authorList>
    </citation>
    <scope>NUCLEOTIDE SEQUENCE</scope>
    <source>
        <strain evidence="1">Modern_marine.mb.64</strain>
    </source>
</reference>
<dbReference type="Proteomes" id="UP000777784">
    <property type="component" value="Unassembled WGS sequence"/>
</dbReference>
<dbReference type="EMBL" id="JAHJDP010000109">
    <property type="protein sequence ID" value="MBU2693040.1"/>
    <property type="molecule type" value="Genomic_DNA"/>
</dbReference>
<dbReference type="Pfam" id="PF19641">
    <property type="entry name" value="DUF6144"/>
    <property type="match status" value="1"/>
</dbReference>
<proteinExistence type="predicted"/>
<evidence type="ECO:0000313" key="2">
    <source>
        <dbReference type="Proteomes" id="UP000777784"/>
    </source>
</evidence>
<dbReference type="AlphaFoldDB" id="A0A948W884"/>